<dbReference type="CDD" id="cd02440">
    <property type="entry name" value="AdoMet_MTases"/>
    <property type="match status" value="1"/>
</dbReference>
<organism evidence="1 2">
    <name type="scientific">Purpureocillium takamizusanense</name>
    <dbReference type="NCBI Taxonomy" id="2060973"/>
    <lineage>
        <taxon>Eukaryota</taxon>
        <taxon>Fungi</taxon>
        <taxon>Dikarya</taxon>
        <taxon>Ascomycota</taxon>
        <taxon>Pezizomycotina</taxon>
        <taxon>Sordariomycetes</taxon>
        <taxon>Hypocreomycetidae</taxon>
        <taxon>Hypocreales</taxon>
        <taxon>Ophiocordycipitaceae</taxon>
        <taxon>Purpureocillium</taxon>
    </lineage>
</organism>
<accession>A0A9Q8Q6A4</accession>
<keyword evidence="2" id="KW-1185">Reference proteome</keyword>
<gene>
    <name evidence="1" type="ORF">JDV02_000290</name>
</gene>
<dbReference type="SUPFAM" id="SSF53335">
    <property type="entry name" value="S-adenosyl-L-methionine-dependent methyltransferases"/>
    <property type="match status" value="1"/>
</dbReference>
<dbReference type="Pfam" id="PF13489">
    <property type="entry name" value="Methyltransf_23"/>
    <property type="match status" value="1"/>
</dbReference>
<evidence type="ECO:0008006" key="3">
    <source>
        <dbReference type="Google" id="ProtNLM"/>
    </source>
</evidence>
<dbReference type="PANTHER" id="PTHR45036:SF1">
    <property type="entry name" value="METHYLTRANSFERASE LIKE 7A"/>
    <property type="match status" value="1"/>
</dbReference>
<dbReference type="InterPro" id="IPR052356">
    <property type="entry name" value="Thiol_S-MT"/>
</dbReference>
<reference evidence="1" key="1">
    <citation type="submission" date="2021-11" db="EMBL/GenBank/DDBJ databases">
        <title>Purpureocillium_takamizusanense_genome.</title>
        <authorList>
            <person name="Nguyen N.-H."/>
        </authorList>
    </citation>
    <scope>NUCLEOTIDE SEQUENCE</scope>
    <source>
        <strain evidence="1">PT3</strain>
    </source>
</reference>
<dbReference type="PANTHER" id="PTHR45036">
    <property type="entry name" value="METHYLTRANSFERASE LIKE 7B"/>
    <property type="match status" value="1"/>
</dbReference>
<protein>
    <recommendedName>
        <fullName evidence="3">Methyltransferase type 11 domain-containing protein</fullName>
    </recommendedName>
</protein>
<dbReference type="RefSeq" id="XP_047837038.1">
    <property type="nucleotide sequence ID" value="XM_047981080.1"/>
</dbReference>
<dbReference type="AlphaFoldDB" id="A0A9Q8Q6A4"/>
<dbReference type="EMBL" id="CP086354">
    <property type="protein sequence ID" value="UNI13557.1"/>
    <property type="molecule type" value="Genomic_DNA"/>
</dbReference>
<proteinExistence type="predicted"/>
<dbReference type="Proteomes" id="UP000829364">
    <property type="component" value="Chromosome 1"/>
</dbReference>
<sequence>MQWQILDRFRNYTDPWRPLSYAVWAVYATARDALLGGRGSGAARSPASFKESAFYLWFKTINHHFIEIESTRTPVPQLVPQASGLVLELGPGMGNQLRRFDKSKLTRVVGVESNAHFAPDILLEVKERGLEDVYELLTGSVDDRGALERRGIVAGSVDTVLSIQVLCSVPDPEATMRELYGLLKPGGRLIFWEHHRSSDWLTVAMQYLWNPIWSQFIGCHMTRDILAAIAAAGEWENLDSIDGDKRTWALMPRAWGVLVKAKASE</sequence>
<name>A0A9Q8Q6A4_9HYPO</name>
<dbReference type="OrthoDB" id="540004at2759"/>
<dbReference type="GeneID" id="72062256"/>
<dbReference type="Gene3D" id="3.40.50.150">
    <property type="entry name" value="Vaccinia Virus protein VP39"/>
    <property type="match status" value="1"/>
</dbReference>
<evidence type="ECO:0000313" key="2">
    <source>
        <dbReference type="Proteomes" id="UP000829364"/>
    </source>
</evidence>
<dbReference type="InterPro" id="IPR029063">
    <property type="entry name" value="SAM-dependent_MTases_sf"/>
</dbReference>
<evidence type="ECO:0000313" key="1">
    <source>
        <dbReference type="EMBL" id="UNI13557.1"/>
    </source>
</evidence>